<keyword evidence="2" id="KW-1185">Reference proteome</keyword>
<accession>A0ACC2STS1</accession>
<name>A0ACC2STS1_9FUNG</name>
<evidence type="ECO:0000313" key="2">
    <source>
        <dbReference type="Proteomes" id="UP001165960"/>
    </source>
</evidence>
<organism evidence="1 2">
    <name type="scientific">Entomophthora muscae</name>
    <dbReference type="NCBI Taxonomy" id="34485"/>
    <lineage>
        <taxon>Eukaryota</taxon>
        <taxon>Fungi</taxon>
        <taxon>Fungi incertae sedis</taxon>
        <taxon>Zoopagomycota</taxon>
        <taxon>Entomophthoromycotina</taxon>
        <taxon>Entomophthoromycetes</taxon>
        <taxon>Entomophthorales</taxon>
        <taxon>Entomophthoraceae</taxon>
        <taxon>Entomophthora</taxon>
    </lineage>
</organism>
<proteinExistence type="predicted"/>
<dbReference type="EMBL" id="QTSX02004345">
    <property type="protein sequence ID" value="KAJ9065492.1"/>
    <property type="molecule type" value="Genomic_DNA"/>
</dbReference>
<sequence>MPSSQLTKEVSLPTSGFTLDYVPPISPTAANQTSKFFMVGGLTANSEVFPYVVKYNPKHRELQYVQTLGPFPQGTERFNEISSPLRQEFSPSRRHLHSSCMLHRRLFVFGGYALPADTSAKEQDDLMCDPQKIYSLDVDTQQWQQVEVISSTRYYVPSRTESVGTTMTEPGLSHTLDDGISSESDEEPREVADINGTASHAQTGPLARIGHTCVSHPSNPKSVMVLFGGYTSSGQYSNELCTFQVAPGQERGSWATLAAPIRVPVGRCGHSANIYGNSMVVFGGFDGRRCLNDLWRYDFSAKSWRPLAEGPDGPSPRFGHTAVLFEDQLFILGGRDSEGRDLNDLWSYNLIHFKWKQLTSRALTTPGGVFGAKAIALNGKAFVFGGVERKKSSFTIRVLDLLHVDRPSHDTIVNSLVINPQIIVPPKSRARSRQASQTSSPEAQSPSPNASKSPPNDRIVVPPKAKSRAKKRLEELKDSSHDTRLTFTFENTDNFAPIAGVFASPEGPIVSPKTPPATTRNKNPTAIPLSIPPKASKRSTAPKPPTETPGNQGNPNLINQPKKPSCHQRNQNQKKKEAAPPSDAQKQEPPPTNSKEEPSPIKSHDLPPPAPKSKTRLHVQKPHVPEPTSNAVPDDVLTQAQKEPPSPPKPVSELKIDTQSKGIVDDVIPETDNSKPQPGGSLDDEIIEGFSFGGLTSPQKVPYAPLAKSGDGDLNQICQMAEQLPNLILNDLTCAYEGYEKSLGDIAYLKARLAIVATHQPGKLESLHDARIKSLEDQLLEATQEIWRLKQDRNTYRQLISSSNAKLNGLETEFQTYSQSQIQAMALKKEMEMQAEITKLNVENKELANNVEHLQTKAHAHSLETFTLKAQLKVSESRQNTLEKALEHANASEQVALERAGIAEKLVDQITRQDMDGEEQANQDQHFKTLWQAARKQINLARKLSNPLAVASEEVMAELDQTHMAFQNATNTIHELADQVETLSAQLGTHATNKAAKHDTDIFTSYVKLVEQQQEIYEKIGNLHTQALQQKSHSHTLEQALAVSDARWLQVLKVNQEVSRRNKAVLGTISNLTNGQFTSVGMSSLEVPIAASTLSSKLSEDEVLSKLQISLATDEPSIGSLGSAADIKNRLAMLRSANLQMSQGFLNPPMPKSSPHNPQGSNKSDPNDDLALSASPERDDKNPNPLPTAVFPSLQALAELDSHLGKHQHQYSPLLGQKQ</sequence>
<comment type="caution">
    <text evidence="1">The sequence shown here is derived from an EMBL/GenBank/DDBJ whole genome shotgun (WGS) entry which is preliminary data.</text>
</comment>
<gene>
    <name evidence="1" type="ORF">DSO57_1019080</name>
</gene>
<dbReference type="Proteomes" id="UP001165960">
    <property type="component" value="Unassembled WGS sequence"/>
</dbReference>
<protein>
    <submittedName>
        <fullName evidence="1">Uncharacterized protein</fullName>
    </submittedName>
</protein>
<reference evidence="1" key="1">
    <citation type="submission" date="2022-04" db="EMBL/GenBank/DDBJ databases">
        <title>Genome of the entomopathogenic fungus Entomophthora muscae.</title>
        <authorList>
            <person name="Elya C."/>
            <person name="Lovett B.R."/>
            <person name="Lee E."/>
            <person name="Macias A.M."/>
            <person name="Hajek A.E."/>
            <person name="De Bivort B.L."/>
            <person name="Kasson M.T."/>
            <person name="De Fine Licht H.H."/>
            <person name="Stajich J.E."/>
        </authorList>
    </citation>
    <scope>NUCLEOTIDE SEQUENCE</scope>
    <source>
        <strain evidence="1">Berkeley</strain>
    </source>
</reference>
<evidence type="ECO:0000313" key="1">
    <source>
        <dbReference type="EMBL" id="KAJ9065492.1"/>
    </source>
</evidence>